<dbReference type="OrthoDB" id="10059446at2759"/>
<dbReference type="EMBL" id="CAJNOV010009292">
    <property type="protein sequence ID" value="CAF1358044.1"/>
    <property type="molecule type" value="Genomic_DNA"/>
</dbReference>
<dbReference type="AlphaFoldDB" id="A0A816CG27"/>
<protein>
    <submittedName>
        <fullName evidence="2">Uncharacterized protein</fullName>
    </submittedName>
</protein>
<dbReference type="EMBL" id="CAJOBJ010000607">
    <property type="protein sequence ID" value="CAF3833298.1"/>
    <property type="molecule type" value="Genomic_DNA"/>
</dbReference>
<evidence type="ECO:0000313" key="2">
    <source>
        <dbReference type="EMBL" id="CAF1622292.1"/>
    </source>
</evidence>
<accession>A0A816CG27</accession>
<dbReference type="Proteomes" id="UP000663834">
    <property type="component" value="Unassembled WGS sequence"/>
</dbReference>
<dbReference type="EMBL" id="CAJOBH010000899">
    <property type="protein sequence ID" value="CAF3824218.1"/>
    <property type="molecule type" value="Genomic_DNA"/>
</dbReference>
<evidence type="ECO:0000313" key="5">
    <source>
        <dbReference type="Proteomes" id="UP000663834"/>
    </source>
</evidence>
<sequence>MIPPIHLKSLVLKEISTFKLAIPLFYLKPLCCLFSLTICLDQCFDDFGDIDQIIFRLPFLKYAKLIISKYEELDINIPIATNKQYSTIEYLVIHHRCSLNELTVILSRTPQLSHLYCLNISKSDEIIEQEVSTILPNLVHFSLSLNYIEFDEFKELIIQISSRLKLLSVTIKCVDKSYLDASLWEKLILEHTPDLSRFIFCYADAINDDFEMSPCHASIDRFTSSFLVQRQWNFRIIVADDEVIYVIRPYEATSVNCPKYTHINAYSNQNTINDGVIDNRQKDANFSVSYSSIVSLFVRDSPLVYYQNLDSVRISSFPLYEDFYESDQPSIISKFLLKNNKITKVALKSISQVEEIGPIIDICPRMQHLILEFISHANLKLLVRRTLSKIKKDRIRRPITICIYIADANNNIVQELQKMIHSEKLLKHYTLNRQYDGFYLHWDKG</sequence>
<evidence type="ECO:0000313" key="1">
    <source>
        <dbReference type="EMBL" id="CAF1358044.1"/>
    </source>
</evidence>
<evidence type="ECO:0000313" key="3">
    <source>
        <dbReference type="EMBL" id="CAF3824218.1"/>
    </source>
</evidence>
<comment type="caution">
    <text evidence="2">The sequence shown here is derived from an EMBL/GenBank/DDBJ whole genome shotgun (WGS) entry which is preliminary data.</text>
</comment>
<reference evidence="2" key="1">
    <citation type="submission" date="2021-02" db="EMBL/GenBank/DDBJ databases">
        <authorList>
            <person name="Nowell W R."/>
        </authorList>
    </citation>
    <scope>NUCLEOTIDE SEQUENCE</scope>
</reference>
<dbReference type="Proteomes" id="UP000681720">
    <property type="component" value="Unassembled WGS sequence"/>
</dbReference>
<name>A0A816CG27_9BILA</name>
<gene>
    <name evidence="3" type="ORF">BYL167_LOCUS4301</name>
    <name evidence="1" type="ORF">CJN711_LOCUS19783</name>
    <name evidence="4" type="ORF">GIL414_LOCUS2936</name>
    <name evidence="2" type="ORF">KQP761_LOCUS24826</name>
</gene>
<dbReference type="SUPFAM" id="SSF52047">
    <property type="entry name" value="RNI-like"/>
    <property type="match status" value="1"/>
</dbReference>
<dbReference type="Proteomes" id="UP000681967">
    <property type="component" value="Unassembled WGS sequence"/>
</dbReference>
<proteinExistence type="predicted"/>
<dbReference type="EMBL" id="CAJNOW010013571">
    <property type="protein sequence ID" value="CAF1622292.1"/>
    <property type="molecule type" value="Genomic_DNA"/>
</dbReference>
<dbReference type="Proteomes" id="UP000663855">
    <property type="component" value="Unassembled WGS sequence"/>
</dbReference>
<organism evidence="2 5">
    <name type="scientific">Rotaria magnacalcarata</name>
    <dbReference type="NCBI Taxonomy" id="392030"/>
    <lineage>
        <taxon>Eukaryota</taxon>
        <taxon>Metazoa</taxon>
        <taxon>Spiralia</taxon>
        <taxon>Gnathifera</taxon>
        <taxon>Rotifera</taxon>
        <taxon>Eurotatoria</taxon>
        <taxon>Bdelloidea</taxon>
        <taxon>Philodinida</taxon>
        <taxon>Philodinidae</taxon>
        <taxon>Rotaria</taxon>
    </lineage>
</organism>
<evidence type="ECO:0000313" key="4">
    <source>
        <dbReference type="EMBL" id="CAF3833298.1"/>
    </source>
</evidence>